<reference evidence="1 2" key="1">
    <citation type="submission" date="2018-12" db="EMBL/GenBank/DDBJ databases">
        <authorList>
            <consortium name="Pathogen Informatics"/>
        </authorList>
    </citation>
    <scope>NUCLEOTIDE SEQUENCE [LARGE SCALE GENOMIC DNA]</scope>
    <source>
        <strain evidence="1 2">NCTC13098</strain>
    </source>
</reference>
<proteinExistence type="predicted"/>
<gene>
    <name evidence="1" type="ORF">NCTC13098_02635</name>
</gene>
<sequence length="75" mass="8438">MMMLNVRPLSWLFRFLTFSSTKIAGRRAAIILTTSKNSVPCVSQAKPWARPRAFFFDTPAREKGWQGKPASSTSC</sequence>
<dbReference type="KEGG" id="rtg:NCTC13098_02635"/>
<evidence type="ECO:0000313" key="1">
    <source>
        <dbReference type="EMBL" id="VDR26292.1"/>
    </source>
</evidence>
<accession>A0A3P8KVV7</accession>
<evidence type="ECO:0000313" key="2">
    <source>
        <dbReference type="Proteomes" id="UP000274346"/>
    </source>
</evidence>
<dbReference type="Proteomes" id="UP000274346">
    <property type="component" value="Chromosome"/>
</dbReference>
<dbReference type="EMBL" id="LR131271">
    <property type="protein sequence ID" value="VDR26292.1"/>
    <property type="molecule type" value="Genomic_DNA"/>
</dbReference>
<dbReference type="AlphaFoldDB" id="A0A3P8KVV7"/>
<protein>
    <submittedName>
        <fullName evidence="1">Uncharacterized protein</fullName>
    </submittedName>
</protein>
<name>A0A3P8KVV7_RAOTE</name>
<organism evidence="1 2">
    <name type="scientific">Raoultella terrigena</name>
    <name type="common">Klebsiella terrigena</name>
    <dbReference type="NCBI Taxonomy" id="577"/>
    <lineage>
        <taxon>Bacteria</taxon>
        <taxon>Pseudomonadati</taxon>
        <taxon>Pseudomonadota</taxon>
        <taxon>Gammaproteobacteria</taxon>
        <taxon>Enterobacterales</taxon>
        <taxon>Enterobacteriaceae</taxon>
        <taxon>Klebsiella/Raoultella group</taxon>
        <taxon>Raoultella</taxon>
    </lineage>
</organism>